<dbReference type="GO" id="GO:0030659">
    <property type="term" value="C:cytoplasmic vesicle membrane"/>
    <property type="evidence" value="ECO:0007669"/>
    <property type="project" value="UniProtKB-SubCell"/>
</dbReference>
<feature type="region of interest" description="Disordered" evidence="20">
    <location>
        <begin position="695"/>
        <end position="715"/>
    </location>
</feature>
<reference evidence="21" key="1">
    <citation type="journal article" date="2021" name="Open Biol.">
        <title>Shared evolutionary footprints suggest mitochondrial oxidative damage underlies multiple complex I losses in fungi.</title>
        <authorList>
            <person name="Schikora-Tamarit M.A."/>
            <person name="Marcet-Houben M."/>
            <person name="Nosek J."/>
            <person name="Gabaldon T."/>
        </authorList>
    </citation>
    <scope>NUCLEOTIDE SEQUENCE</scope>
    <source>
        <strain evidence="21">CBS2887</strain>
    </source>
</reference>
<feature type="region of interest" description="Disordered" evidence="20">
    <location>
        <begin position="21"/>
        <end position="88"/>
    </location>
</feature>
<dbReference type="OrthoDB" id="2020634at2759"/>
<evidence type="ECO:0000313" key="22">
    <source>
        <dbReference type="Proteomes" id="UP000774326"/>
    </source>
</evidence>
<keyword evidence="10 19" id="KW-0072">Autophagy</keyword>
<gene>
    <name evidence="21" type="ORF">WICPIJ_005365</name>
</gene>
<accession>A0A9P8Q427</accession>
<dbReference type="EMBL" id="JAEUBG010003009">
    <property type="protein sequence ID" value="KAH3683681.1"/>
    <property type="molecule type" value="Genomic_DNA"/>
</dbReference>
<dbReference type="GO" id="GO:0006869">
    <property type="term" value="P:lipid transport"/>
    <property type="evidence" value="ECO:0007669"/>
    <property type="project" value="UniProtKB-KW"/>
</dbReference>
<organism evidence="21 22">
    <name type="scientific">Wickerhamomyces pijperi</name>
    <name type="common">Yeast</name>
    <name type="synonym">Pichia pijperi</name>
    <dbReference type="NCBI Taxonomy" id="599730"/>
    <lineage>
        <taxon>Eukaryota</taxon>
        <taxon>Fungi</taxon>
        <taxon>Dikarya</taxon>
        <taxon>Ascomycota</taxon>
        <taxon>Saccharomycotina</taxon>
        <taxon>Saccharomycetes</taxon>
        <taxon>Phaffomycetales</taxon>
        <taxon>Wickerhamomycetaceae</taxon>
        <taxon>Wickerhamomyces</taxon>
    </lineage>
</organism>
<feature type="compositionally biased region" description="Basic and acidic residues" evidence="20">
    <location>
        <begin position="21"/>
        <end position="35"/>
    </location>
</feature>
<feature type="transmembrane region" description="Helical" evidence="19">
    <location>
        <begin position="444"/>
        <end position="468"/>
    </location>
</feature>
<dbReference type="GO" id="GO:0000139">
    <property type="term" value="C:Golgi membrane"/>
    <property type="evidence" value="ECO:0007669"/>
    <property type="project" value="UniProtKB-SubCell"/>
</dbReference>
<comment type="catalytic activity">
    <reaction evidence="17">
        <text>a 1,2-diacyl-sn-glycero-3-phospho-(1D-myo-inositol-3-phosphate)(in) = a 1,2-diacyl-sn-glycero-3-phospho-(1D-myo-inositol-3-phosphate)(out)</text>
        <dbReference type="Rhea" id="RHEA:67920"/>
        <dbReference type="ChEBI" id="CHEBI:58088"/>
    </reaction>
</comment>
<keyword evidence="8 19" id="KW-0812">Transmembrane</keyword>
<comment type="function">
    <text evidence="19">Phospholipid scramblase involved in autophagy. Cycles between the preautophagosomal structure/phagophore assembly site (PAS) and the cytoplasmic vesicle pool and supplies membrane for the growing autophagosome. Lipid scramblase activity plays a key role in preautophagosomal structure/phagophore assembly by distributing the phospholipids that arrive through ATG2 from the cytoplasmic to the luminal leaflet of the bilayer, thereby driving autophagosomal membrane expansion.</text>
</comment>
<dbReference type="GO" id="GO:0005789">
    <property type="term" value="C:endoplasmic reticulum membrane"/>
    <property type="evidence" value="ECO:0007669"/>
    <property type="project" value="UniProtKB-SubCell"/>
</dbReference>
<dbReference type="GO" id="GO:0034497">
    <property type="term" value="P:protein localization to phagophore assembly site"/>
    <property type="evidence" value="ECO:0007669"/>
    <property type="project" value="TreeGrafter"/>
</dbReference>
<protein>
    <recommendedName>
        <fullName evidence="6 19">Autophagy-related protein 9</fullName>
    </recommendedName>
</protein>
<evidence type="ECO:0000256" key="18">
    <source>
        <dbReference type="ARBA" id="ARBA00024631"/>
    </source>
</evidence>
<dbReference type="GO" id="GO:0034727">
    <property type="term" value="P:piecemeal microautophagy of the nucleus"/>
    <property type="evidence" value="ECO:0007669"/>
    <property type="project" value="TreeGrafter"/>
</dbReference>
<keyword evidence="9 19" id="KW-1133">Transmembrane helix</keyword>
<keyword evidence="14" id="KW-0968">Cytoplasmic vesicle</keyword>
<keyword evidence="22" id="KW-1185">Reference proteome</keyword>
<feature type="transmembrane region" description="Helical" evidence="19">
    <location>
        <begin position="529"/>
        <end position="551"/>
    </location>
</feature>
<comment type="subcellular location">
    <subcellularLocation>
        <location evidence="1">Cytoplasmic vesicle membrane</location>
        <topology evidence="1">Multi-pass membrane protein</topology>
    </subcellularLocation>
    <subcellularLocation>
        <location evidence="2">Endoplasmic reticulum membrane</location>
        <topology evidence="2">Multi-pass membrane protein</topology>
    </subcellularLocation>
    <subcellularLocation>
        <location evidence="4">Golgi apparatus membrane</location>
        <topology evidence="4">Multi-pass membrane protein</topology>
    </subcellularLocation>
    <subcellularLocation>
        <location evidence="3 19">Preautophagosomal structure membrane</location>
        <topology evidence="3 19">Multi-pass membrane protein</topology>
    </subcellularLocation>
</comment>
<evidence type="ECO:0000256" key="3">
    <source>
        <dbReference type="ARBA" id="ARBA00004511"/>
    </source>
</evidence>
<evidence type="ECO:0000256" key="1">
    <source>
        <dbReference type="ARBA" id="ARBA00004439"/>
    </source>
</evidence>
<feature type="transmembrane region" description="Helical" evidence="19">
    <location>
        <begin position="567"/>
        <end position="585"/>
    </location>
</feature>
<comment type="similarity">
    <text evidence="5 19">Belongs to the ATG9 family.</text>
</comment>
<keyword evidence="12 19" id="KW-0445">Lipid transport</keyword>
<comment type="catalytic activity">
    <reaction evidence="15">
        <text>a 1,2-diacyl-sn-glycero-3-phospho-L-serine(in) = a 1,2-diacyl-sn-glycero-3-phospho-L-serine(out)</text>
        <dbReference type="Rhea" id="RHEA:38663"/>
        <dbReference type="ChEBI" id="CHEBI:57262"/>
    </reaction>
</comment>
<dbReference type="GO" id="GO:0005776">
    <property type="term" value="C:autophagosome"/>
    <property type="evidence" value="ECO:0007669"/>
    <property type="project" value="TreeGrafter"/>
</dbReference>
<dbReference type="GO" id="GO:0061709">
    <property type="term" value="P:reticulophagy"/>
    <property type="evidence" value="ECO:0007669"/>
    <property type="project" value="TreeGrafter"/>
</dbReference>
<evidence type="ECO:0000256" key="10">
    <source>
        <dbReference type="ARBA" id="ARBA00023006"/>
    </source>
</evidence>
<evidence type="ECO:0000256" key="6">
    <source>
        <dbReference type="ARBA" id="ARBA00018074"/>
    </source>
</evidence>
<evidence type="ECO:0000313" key="21">
    <source>
        <dbReference type="EMBL" id="KAH3683681.1"/>
    </source>
</evidence>
<comment type="catalytic activity">
    <reaction evidence="18">
        <text>a 1,2-diacyl-sn-glycero-3-phosphocholine(in) = a 1,2-diacyl-sn-glycero-3-phosphocholine(out)</text>
        <dbReference type="Rhea" id="RHEA:38571"/>
        <dbReference type="ChEBI" id="CHEBI:57643"/>
    </reaction>
</comment>
<evidence type="ECO:0000256" key="17">
    <source>
        <dbReference type="ARBA" id="ARBA00024621"/>
    </source>
</evidence>
<evidence type="ECO:0000256" key="13">
    <source>
        <dbReference type="ARBA" id="ARBA00023136"/>
    </source>
</evidence>
<evidence type="ECO:0000256" key="5">
    <source>
        <dbReference type="ARBA" id="ARBA00006185"/>
    </source>
</evidence>
<sequence length="874" mass="101172">MANTNPNNFLSRVFGSANPNHEEELASFRGNHYDEESQDFMPSDGLLPQKRSVIESDNEDSDSEADEGQNDYYDHDPSGRILNKSGRHMNGITEADEEGEKEDEVPMSIMVHQDDLPRKMKAGAVSQPLPNVNFTKNPKIKHQRIDMINSPPVITNDKLFSHGNTPISQRRESNRQHSTSINDDERSRRARLGILNPKERALWKWANVENLDKFLQDVYSYYLGSGYYCIMLSKFFDLATLVFVVYFSTYLTTCIDYSKLKLPTTRGLQDITVDQCFSNISFSGKFCLSFLFIYFILKLVQLYVDAKDLVEIHNFYKYLLEITDKDLETISWQVVVHRIMLLKDQNAITSNAADMKSKSRIDAHDIANRIMRKENYFIALFNKDILDLTLPIPGYGENVLTRTLEWNLQLCISGFVFNDSGQVRQQFLKEANRKEMSEELKKRFMLAGLLNIILSPLLVVYFLLLYFFRYFNEYRKNPGSIGSRQYTPLAEWKFREFNELYHIFHRRLNLSVPEASKYIDQFPKEKMVIILKFVSFVSGSFAAVLGILSIVDPDMFFNFEITKDRTVLFYISIFGTIWAVSHGAIPEDYQVFDSETSLKTVAEYTHFLPEQWEGKYHTEEVRNEFCNYFSLKPVLLIREIASLILTPFILWFSLPKSSEKIIDFFREYSVHVDGLGYVCTFAMFNFEKIRNSSNPTKSIANDLKRRQKDKTTHYSSGDEKMMKSYLYFLDSYGDYETQRNGATSPVNRFSQQPGSKPHNLSKSKPSMTQSVHARFNGTTGNNWNPLSRKTPHNMEDYSSRSINLDPLERTQSLNHHGIGGSILRDRFSPNNEQLLGESFITSMPKTDSVDTEQNEDPGVLGLLNQFYKDYHISH</sequence>
<evidence type="ECO:0000256" key="8">
    <source>
        <dbReference type="ARBA" id="ARBA00022692"/>
    </source>
</evidence>
<keyword evidence="11" id="KW-0333">Golgi apparatus</keyword>
<dbReference type="InterPro" id="IPR007241">
    <property type="entry name" value="Autophagy-rel_prot_9"/>
</dbReference>
<dbReference type="Pfam" id="PF04109">
    <property type="entry name" value="ATG9"/>
    <property type="match status" value="1"/>
</dbReference>
<evidence type="ECO:0000256" key="12">
    <source>
        <dbReference type="ARBA" id="ARBA00023055"/>
    </source>
</evidence>
<evidence type="ECO:0000256" key="14">
    <source>
        <dbReference type="ARBA" id="ARBA00023329"/>
    </source>
</evidence>
<evidence type="ECO:0000256" key="15">
    <source>
        <dbReference type="ARBA" id="ARBA00024479"/>
    </source>
</evidence>
<evidence type="ECO:0000256" key="7">
    <source>
        <dbReference type="ARBA" id="ARBA00022448"/>
    </source>
</evidence>
<feature type="transmembrane region" description="Helical" evidence="19">
    <location>
        <begin position="635"/>
        <end position="654"/>
    </location>
</feature>
<comment type="caution">
    <text evidence="19">Lacks conserved residue(s) required for the propagation of feature annotation.</text>
</comment>
<keyword evidence="13 19" id="KW-0472">Membrane</keyword>
<evidence type="ECO:0000256" key="2">
    <source>
        <dbReference type="ARBA" id="ARBA00004477"/>
    </source>
</evidence>
<feature type="region of interest" description="Disordered" evidence="20">
    <location>
        <begin position="740"/>
        <end position="768"/>
    </location>
</feature>
<feature type="region of interest" description="Disordered" evidence="20">
    <location>
        <begin position="158"/>
        <end position="185"/>
    </location>
</feature>
<dbReference type="GO" id="GO:0034045">
    <property type="term" value="C:phagophore assembly site membrane"/>
    <property type="evidence" value="ECO:0007669"/>
    <property type="project" value="UniProtKB-SubCell"/>
</dbReference>
<dbReference type="PANTHER" id="PTHR13038">
    <property type="entry name" value="APG9 AUTOPHAGY 9"/>
    <property type="match status" value="1"/>
</dbReference>
<dbReference type="PANTHER" id="PTHR13038:SF10">
    <property type="entry name" value="AUTOPHAGY-RELATED PROTEIN 9"/>
    <property type="match status" value="1"/>
</dbReference>
<dbReference type="GO" id="GO:0000422">
    <property type="term" value="P:autophagy of mitochondrion"/>
    <property type="evidence" value="ECO:0007669"/>
    <property type="project" value="TreeGrafter"/>
</dbReference>
<comment type="caution">
    <text evidence="21">The sequence shown here is derived from an EMBL/GenBank/DDBJ whole genome shotgun (WGS) entry which is preliminary data.</text>
</comment>
<proteinExistence type="inferred from homology"/>
<evidence type="ECO:0000256" key="19">
    <source>
        <dbReference type="RuleBase" id="RU364027"/>
    </source>
</evidence>
<feature type="compositionally biased region" description="Acidic residues" evidence="20">
    <location>
        <begin position="56"/>
        <end position="69"/>
    </location>
</feature>
<dbReference type="Proteomes" id="UP000774326">
    <property type="component" value="Unassembled WGS sequence"/>
</dbReference>
<dbReference type="AlphaFoldDB" id="A0A9P8Q427"/>
<keyword evidence="7 19" id="KW-0813">Transport</keyword>
<evidence type="ECO:0000256" key="20">
    <source>
        <dbReference type="SAM" id="MobiDB-lite"/>
    </source>
</evidence>
<evidence type="ECO:0000256" key="16">
    <source>
        <dbReference type="ARBA" id="ARBA00024615"/>
    </source>
</evidence>
<evidence type="ECO:0000256" key="4">
    <source>
        <dbReference type="ARBA" id="ARBA00004653"/>
    </source>
</evidence>
<evidence type="ECO:0000256" key="11">
    <source>
        <dbReference type="ARBA" id="ARBA00023034"/>
    </source>
</evidence>
<comment type="catalytic activity">
    <reaction evidence="16">
        <text>a 1,2-diacyl-sn-glycero-3-phosphoethanolamine(in) = a 1,2-diacyl-sn-glycero-3-phosphoethanolamine(out)</text>
        <dbReference type="Rhea" id="RHEA:38895"/>
        <dbReference type="ChEBI" id="CHEBI:64612"/>
    </reaction>
</comment>
<name>A0A9P8Q427_WICPI</name>
<reference evidence="21" key="2">
    <citation type="submission" date="2021-01" db="EMBL/GenBank/DDBJ databases">
        <authorList>
            <person name="Schikora-Tamarit M.A."/>
        </authorList>
    </citation>
    <scope>NUCLEOTIDE SEQUENCE</scope>
    <source>
        <strain evidence="21">CBS2887</strain>
    </source>
</reference>
<evidence type="ECO:0000256" key="9">
    <source>
        <dbReference type="ARBA" id="ARBA00022989"/>
    </source>
</evidence>